<sequence length="78" mass="8706">MAQMNMHEAKSQLSSLIARVLEGEKVTIARAGRPLVDIVPHRELTVVYGLAADEPEHDPSLFDGVDEEINDLFYGRRS</sequence>
<protein>
    <submittedName>
        <fullName evidence="2">Type II toxin-antitoxin system prevent-host-death family antitoxin</fullName>
    </submittedName>
</protein>
<gene>
    <name evidence="2" type="ORF">AB0301_09360</name>
</gene>
<accession>A0ABV3LH92</accession>
<dbReference type="EMBL" id="JBFBMH010000011">
    <property type="protein sequence ID" value="MEW1975269.1"/>
    <property type="molecule type" value="Genomic_DNA"/>
</dbReference>
<name>A0ABV3LH92_9MICO</name>
<comment type="caution">
    <text evidence="2">The sequence shown here is derived from an EMBL/GenBank/DDBJ whole genome shotgun (WGS) entry which is preliminary data.</text>
</comment>
<dbReference type="SUPFAM" id="SSF143120">
    <property type="entry name" value="YefM-like"/>
    <property type="match status" value="1"/>
</dbReference>
<keyword evidence="3" id="KW-1185">Reference proteome</keyword>
<proteinExistence type="inferred from homology"/>
<comment type="similarity">
    <text evidence="1">Belongs to the phD/YefM antitoxin family.</text>
</comment>
<dbReference type="Proteomes" id="UP001553715">
    <property type="component" value="Unassembled WGS sequence"/>
</dbReference>
<dbReference type="Gene3D" id="3.40.1620.10">
    <property type="entry name" value="YefM-like domain"/>
    <property type="match status" value="1"/>
</dbReference>
<organism evidence="2 3">
    <name type="scientific">Microbacterium profundi</name>
    <dbReference type="NCBI Taxonomy" id="450380"/>
    <lineage>
        <taxon>Bacteria</taxon>
        <taxon>Bacillati</taxon>
        <taxon>Actinomycetota</taxon>
        <taxon>Actinomycetes</taxon>
        <taxon>Micrococcales</taxon>
        <taxon>Microbacteriaceae</taxon>
        <taxon>Microbacterium</taxon>
    </lineage>
</organism>
<dbReference type="InterPro" id="IPR036165">
    <property type="entry name" value="YefM-like_sf"/>
</dbReference>
<evidence type="ECO:0000313" key="2">
    <source>
        <dbReference type="EMBL" id="MEW1975269.1"/>
    </source>
</evidence>
<evidence type="ECO:0000313" key="3">
    <source>
        <dbReference type="Proteomes" id="UP001553715"/>
    </source>
</evidence>
<reference evidence="2 3" key="1">
    <citation type="submission" date="2024-06" db="EMBL/GenBank/DDBJ databases">
        <title>The Natural Products Discovery Center: Release of the First 8490 Sequenced Strains for Exploring Actinobacteria Biosynthetic Diversity.</title>
        <authorList>
            <person name="Kalkreuter E."/>
            <person name="Kautsar S.A."/>
            <person name="Yang D."/>
            <person name="Bader C.D."/>
            <person name="Teijaro C.N."/>
            <person name="Fluegel L."/>
            <person name="Davis C.M."/>
            <person name="Simpson J.R."/>
            <person name="Lauterbach L."/>
            <person name="Steele A.D."/>
            <person name="Gui C."/>
            <person name="Meng S."/>
            <person name="Li G."/>
            <person name="Viehrig K."/>
            <person name="Ye F."/>
            <person name="Su P."/>
            <person name="Kiefer A.F."/>
            <person name="Nichols A."/>
            <person name="Cepeda A.J."/>
            <person name="Yan W."/>
            <person name="Fan B."/>
            <person name="Jiang Y."/>
            <person name="Adhikari A."/>
            <person name="Zheng C.-J."/>
            <person name="Schuster L."/>
            <person name="Cowan T.M."/>
            <person name="Smanski M.J."/>
            <person name="Chevrette M.G."/>
            <person name="De Carvalho L.P.S."/>
            <person name="Shen B."/>
        </authorList>
    </citation>
    <scope>NUCLEOTIDE SEQUENCE [LARGE SCALE GENOMIC DNA]</scope>
    <source>
        <strain evidence="2 3">NPDC077434</strain>
    </source>
</reference>
<dbReference type="NCBIfam" id="TIGR01552">
    <property type="entry name" value="phd_fam"/>
    <property type="match status" value="1"/>
</dbReference>
<dbReference type="RefSeq" id="WP_033104771.1">
    <property type="nucleotide sequence ID" value="NZ_JBFBMH010000011.1"/>
</dbReference>
<evidence type="ECO:0000256" key="1">
    <source>
        <dbReference type="ARBA" id="ARBA00009981"/>
    </source>
</evidence>